<accession>A0ACD3AD82</accession>
<keyword evidence="2" id="KW-1185">Reference proteome</keyword>
<protein>
    <submittedName>
        <fullName evidence="1">Uncharacterized protein</fullName>
    </submittedName>
</protein>
<dbReference type="EMBL" id="ML208510">
    <property type="protein sequence ID" value="TFK63692.1"/>
    <property type="molecule type" value="Genomic_DNA"/>
</dbReference>
<gene>
    <name evidence="1" type="ORF">BDN72DRAFT_847361</name>
</gene>
<dbReference type="Proteomes" id="UP000308600">
    <property type="component" value="Unassembled WGS sequence"/>
</dbReference>
<evidence type="ECO:0000313" key="2">
    <source>
        <dbReference type="Proteomes" id="UP000308600"/>
    </source>
</evidence>
<reference evidence="1 2" key="1">
    <citation type="journal article" date="2019" name="Nat. Ecol. Evol.">
        <title>Megaphylogeny resolves global patterns of mushroom evolution.</title>
        <authorList>
            <person name="Varga T."/>
            <person name="Krizsan K."/>
            <person name="Foldi C."/>
            <person name="Dima B."/>
            <person name="Sanchez-Garcia M."/>
            <person name="Sanchez-Ramirez S."/>
            <person name="Szollosi G.J."/>
            <person name="Szarkandi J.G."/>
            <person name="Papp V."/>
            <person name="Albert L."/>
            <person name="Andreopoulos W."/>
            <person name="Angelini C."/>
            <person name="Antonin V."/>
            <person name="Barry K.W."/>
            <person name="Bougher N.L."/>
            <person name="Buchanan P."/>
            <person name="Buyck B."/>
            <person name="Bense V."/>
            <person name="Catcheside P."/>
            <person name="Chovatia M."/>
            <person name="Cooper J."/>
            <person name="Damon W."/>
            <person name="Desjardin D."/>
            <person name="Finy P."/>
            <person name="Geml J."/>
            <person name="Haridas S."/>
            <person name="Hughes K."/>
            <person name="Justo A."/>
            <person name="Karasinski D."/>
            <person name="Kautmanova I."/>
            <person name="Kiss B."/>
            <person name="Kocsube S."/>
            <person name="Kotiranta H."/>
            <person name="LaButti K.M."/>
            <person name="Lechner B.E."/>
            <person name="Liimatainen K."/>
            <person name="Lipzen A."/>
            <person name="Lukacs Z."/>
            <person name="Mihaltcheva S."/>
            <person name="Morgado L.N."/>
            <person name="Niskanen T."/>
            <person name="Noordeloos M.E."/>
            <person name="Ohm R.A."/>
            <person name="Ortiz-Santana B."/>
            <person name="Ovrebo C."/>
            <person name="Racz N."/>
            <person name="Riley R."/>
            <person name="Savchenko A."/>
            <person name="Shiryaev A."/>
            <person name="Soop K."/>
            <person name="Spirin V."/>
            <person name="Szebenyi C."/>
            <person name="Tomsovsky M."/>
            <person name="Tulloss R.E."/>
            <person name="Uehling J."/>
            <person name="Grigoriev I.V."/>
            <person name="Vagvolgyi C."/>
            <person name="Papp T."/>
            <person name="Martin F.M."/>
            <person name="Miettinen O."/>
            <person name="Hibbett D.S."/>
            <person name="Nagy L.G."/>
        </authorList>
    </citation>
    <scope>NUCLEOTIDE SEQUENCE [LARGE SCALE GENOMIC DNA]</scope>
    <source>
        <strain evidence="1 2">NL-1719</strain>
    </source>
</reference>
<name>A0ACD3AD82_9AGAR</name>
<sequence>MTTFNSGSTFVANSPINNTINHHHHHGDVIPGASFFQRRPFPLGSSPSREQIFLALAQTTVENAEWGGPVHRGAPHCHPDTREAIVKSFKAWVNDPAGCPLQWINGWPGVGKTTLARTMAKFWAEEDRLAASFFFSKSSADTSTTNRFFETIAYQLLQSLPLSDGALRFLLPDQLEKHGWTNIVRALQTIPPSFPSMVIIIDGLDECTNLRSQVQLLRSILGSIKDICPSIKFLISCRPERHLQKVFEDTKFNLGNSYRTHLGQSPEDNEDVQKFLQYSFDRICQHCRKHGTMSIKDGLWPSKEKMEQLVKKASGQFVYAETVVAFVNDDNQDPVKLLDLILDPDQTSSFPALDKLYLTVLNKAEEQIRLYRQDLLQSMHDLLLHIHYWPSSPSSIADFWFMNEVDVNILIGHLQGILRRPDRPGDPILFHHQSFRDFLRSPSSPHSFSLDEMKPISTMFFHLRLTMTTLRRKSIMPISLSKAKWLMKLLFDSSKQQTNGNNNADGSDVRLSIRFSAFSVFLACFLVWPYDDRARKLHYAYIQEGRDFDGCECCSQLQHVVAGASLVTSFGSCDSDDCILKSAKNLQALCQIIGLWVKYSRIVFSLHMEGNNWKCRHVEIKMILMPITWASKYVTHLAAWDSIRLVAGIILWYFTVYRNNRLRMPIDILLAFVIFLYWKIVVFMFLLFVIVFVAFWVLSLVFEELRVRTNSV</sequence>
<organism evidence="1 2">
    <name type="scientific">Pluteus cervinus</name>
    <dbReference type="NCBI Taxonomy" id="181527"/>
    <lineage>
        <taxon>Eukaryota</taxon>
        <taxon>Fungi</taxon>
        <taxon>Dikarya</taxon>
        <taxon>Basidiomycota</taxon>
        <taxon>Agaricomycotina</taxon>
        <taxon>Agaricomycetes</taxon>
        <taxon>Agaricomycetidae</taxon>
        <taxon>Agaricales</taxon>
        <taxon>Pluteineae</taxon>
        <taxon>Pluteaceae</taxon>
        <taxon>Pluteus</taxon>
    </lineage>
</organism>
<proteinExistence type="predicted"/>
<evidence type="ECO:0000313" key="1">
    <source>
        <dbReference type="EMBL" id="TFK63692.1"/>
    </source>
</evidence>